<protein>
    <submittedName>
        <fullName evidence="1">Sensor kinase</fullName>
    </submittedName>
</protein>
<dbReference type="GO" id="GO:0016301">
    <property type="term" value="F:kinase activity"/>
    <property type="evidence" value="ECO:0007669"/>
    <property type="project" value="UniProtKB-KW"/>
</dbReference>
<name>A0A379VTC5_SALET</name>
<gene>
    <name evidence="1" type="primary">ssrA_1</name>
    <name evidence="1" type="ORF">NCTC8256_03411</name>
</gene>
<dbReference type="EMBL" id="UGXR01000001">
    <property type="protein sequence ID" value="SUH09441.1"/>
    <property type="molecule type" value="Genomic_DNA"/>
</dbReference>
<keyword evidence="1" id="KW-0808">Transferase</keyword>
<evidence type="ECO:0000313" key="1">
    <source>
        <dbReference type="EMBL" id="SUH09441.1"/>
    </source>
</evidence>
<sequence>MNLLNLKNTLQTSLVIRLTFLFLLNNNNYLAAICAYRSLYINGSETAAYNRGLIRSIRDEYCTKQSTV</sequence>
<reference evidence="1 2" key="1">
    <citation type="submission" date="2018-06" db="EMBL/GenBank/DDBJ databases">
        <authorList>
            <consortium name="Pathogen Informatics"/>
            <person name="Doyle S."/>
        </authorList>
    </citation>
    <scope>NUCLEOTIDE SEQUENCE [LARGE SCALE GENOMIC DNA]</scope>
    <source>
        <strain evidence="1 2">NCTC8256</strain>
    </source>
</reference>
<organism evidence="1 2">
    <name type="scientific">Salmonella enterica I</name>
    <dbReference type="NCBI Taxonomy" id="59201"/>
    <lineage>
        <taxon>Bacteria</taxon>
        <taxon>Pseudomonadati</taxon>
        <taxon>Pseudomonadota</taxon>
        <taxon>Gammaproteobacteria</taxon>
        <taxon>Enterobacterales</taxon>
        <taxon>Enterobacteriaceae</taxon>
        <taxon>Salmonella</taxon>
    </lineage>
</organism>
<accession>A0A379VTC5</accession>
<dbReference type="Proteomes" id="UP000254346">
    <property type="component" value="Unassembled WGS sequence"/>
</dbReference>
<dbReference type="AlphaFoldDB" id="A0A379VTC5"/>
<keyword evidence="1" id="KW-0418">Kinase</keyword>
<evidence type="ECO:0000313" key="2">
    <source>
        <dbReference type="Proteomes" id="UP000254346"/>
    </source>
</evidence>
<proteinExistence type="predicted"/>